<evidence type="ECO:0000313" key="3">
    <source>
        <dbReference type="EMBL" id="SPQ96047.1"/>
    </source>
</evidence>
<feature type="region of interest" description="Disordered" evidence="1">
    <location>
        <begin position="690"/>
        <end position="764"/>
    </location>
</feature>
<proteinExistence type="predicted"/>
<geneLocation type="mitochondrion" evidence="3"/>
<feature type="compositionally biased region" description="Basic and acidic residues" evidence="1">
    <location>
        <begin position="1080"/>
        <end position="1089"/>
    </location>
</feature>
<organism evidence="3 4">
    <name type="scientific">Plasmodiophora brassicae</name>
    <name type="common">Clubroot disease agent</name>
    <dbReference type="NCBI Taxonomy" id="37360"/>
    <lineage>
        <taxon>Eukaryota</taxon>
        <taxon>Sar</taxon>
        <taxon>Rhizaria</taxon>
        <taxon>Endomyxa</taxon>
        <taxon>Phytomyxea</taxon>
        <taxon>Plasmodiophorida</taxon>
        <taxon>Plasmodiophoridae</taxon>
        <taxon>Plasmodiophora</taxon>
    </lineage>
</organism>
<feature type="compositionally biased region" description="Basic and acidic residues" evidence="1">
    <location>
        <begin position="995"/>
        <end position="1006"/>
    </location>
</feature>
<feature type="compositionally biased region" description="Basic and acidic residues" evidence="1">
    <location>
        <begin position="896"/>
        <end position="912"/>
    </location>
</feature>
<evidence type="ECO:0000256" key="1">
    <source>
        <dbReference type="SAM" id="MobiDB-lite"/>
    </source>
</evidence>
<dbReference type="AlphaFoldDB" id="A0A3P3Y7C9"/>
<feature type="domain" description="DAD" evidence="2">
    <location>
        <begin position="1124"/>
        <end position="1156"/>
    </location>
</feature>
<dbReference type="EMBL" id="OVEO01000005">
    <property type="protein sequence ID" value="SPQ96047.1"/>
    <property type="molecule type" value="Genomic_DNA"/>
</dbReference>
<evidence type="ECO:0000313" key="4">
    <source>
        <dbReference type="Proteomes" id="UP000290189"/>
    </source>
</evidence>
<feature type="compositionally biased region" description="Basic and acidic residues" evidence="1">
    <location>
        <begin position="640"/>
        <end position="651"/>
    </location>
</feature>
<protein>
    <recommendedName>
        <fullName evidence="2">DAD domain-containing protein</fullName>
    </recommendedName>
</protein>
<dbReference type="InterPro" id="IPR036322">
    <property type="entry name" value="WD40_repeat_dom_sf"/>
</dbReference>
<feature type="region of interest" description="Disordered" evidence="1">
    <location>
        <begin position="640"/>
        <end position="665"/>
    </location>
</feature>
<dbReference type="Proteomes" id="UP000290189">
    <property type="component" value="Unassembled WGS sequence"/>
</dbReference>
<feature type="compositionally biased region" description="Low complexity" evidence="1">
    <location>
        <begin position="783"/>
        <end position="797"/>
    </location>
</feature>
<dbReference type="PROSITE" id="PS51231">
    <property type="entry name" value="DAD"/>
    <property type="match status" value="1"/>
</dbReference>
<dbReference type="SUPFAM" id="SSF50978">
    <property type="entry name" value="WD40 repeat-like"/>
    <property type="match status" value="1"/>
</dbReference>
<feature type="region of interest" description="Disordered" evidence="1">
    <location>
        <begin position="783"/>
        <end position="1173"/>
    </location>
</feature>
<keyword evidence="3" id="KW-0496">Mitochondrion</keyword>
<feature type="compositionally biased region" description="Basic and acidic residues" evidence="1">
    <location>
        <begin position="1147"/>
        <end position="1173"/>
    </location>
</feature>
<feature type="compositionally biased region" description="Basic and acidic residues" evidence="1">
    <location>
        <begin position="1041"/>
        <end position="1054"/>
    </location>
</feature>
<sequence>MDGAFQSAVDPTWDTVAVAQSSEVIDEVEADIGIAGTDRHRRILWICSASVLRLYAIEDGSRRLLKCIDFPADIIRVSECVFKQQFLLAVALDDCQIVFVSPHRKIVDLKPIRCPSPVTAFAFGDLRQVDEARQYGLAVCLADSSACILFSDDTGVADMMTDASCTFIVPKGPATTMFWIPDTWTVLLGLKNGSVLAWHVFANVSRTLLPATDAAVHGFAYSAANNDERGKSVGSLAPGRILVTWFSDARSGPVGNPPIQISVLSVRLDARGGIRSSNVIGSKSTGVDMPWADQSSEFAVLTSRQTDNVVHIIQCDSEKDAVIAREVTLSDLSLRQKRMTILSSWMEAKPCPALVSQEPQRSQYVSTALGLVCDCSSELLFAADLIVLVLLDMGFRDRALDAARVFRTCFSQSSDFNAVFIRALLCNRLWLECQAIIRSCGNESESKVLLRILFEWFIEANDIKTLFSIPFNVAEMAQLGLFLEQQAPGQSVLYKLWQSKFAEAVSSYEQLSEKDRPVEQILRSFQSALHPFFRKSVSAPNTDTCGAIKNGRSRTDTAHQVHDPFVSSITFVEHWESLRPTRPGGFQFPLEIPPNLPKLPCEPFPKPPTAADAEPLYPVLKETRADTVYDVVAQERGEINEELDVEMRDVEPVASGDSDSDVICTGEEPAQYSSMEYESSDAAAEEFDWQGQHPSLGPASKPVSTKNDADVSENLPDGVGDNRRISSTGRPSTVAERPAEAVDGISGSSSSEHEETSEPKSSSIFNIGVSVVSGFLAAFSSKSATTATTEVATATSSQDAELSAPPSDDQVSRYPDSVASEKEHSRAQSTSLHLDNESVPSEDEVAFRQDESDASSPVGDKLEEAVAGSDDVSARRKSQLIPSPSEIEDVGALPVPHRDEPSGHKAPGRPEELDVTTSSPEAHKRESSRPYRPRLLASPDDAISREGLSPKRVTRQRARQGAFDDGADVTKQTRPLTAKETVADSPSLLTRARRKQLEIDETDRIEPGMPSRSPSPQRTPEEDHAAGVTPLTKKAKSRKTRASEREETDKRNEDESPSLMTRSQRKAQATDADQSAVGADRTERDDSSRKAAGTRKAKARERADTDQDAAGTMRQETTTNAVGDDADGEAAEDGARAAKSGARARNPRSEARRRMDDEGKEEAAQHYEQRLQG</sequence>
<accession>A0A3P3Y7C9</accession>
<gene>
    <name evidence="3" type="ORF">PLBR_LOCUS3262</name>
</gene>
<reference evidence="3 4" key="1">
    <citation type="submission" date="2018-03" db="EMBL/GenBank/DDBJ databases">
        <authorList>
            <person name="Fogelqvist J."/>
        </authorList>
    </citation>
    <scope>NUCLEOTIDE SEQUENCE [LARGE SCALE GENOMIC DNA]</scope>
</reference>
<evidence type="ECO:0000259" key="2">
    <source>
        <dbReference type="PROSITE" id="PS51231"/>
    </source>
</evidence>
<dbReference type="InterPro" id="IPR014767">
    <property type="entry name" value="DAD_dom"/>
</dbReference>
<name>A0A3P3Y7C9_PLABS</name>